<reference evidence="4 5" key="1">
    <citation type="submission" date="2019-10" db="EMBL/GenBank/DDBJ databases">
        <title>Bifidobacterium from non-human primates.</title>
        <authorList>
            <person name="Modesto M."/>
        </authorList>
    </citation>
    <scope>NUCLEOTIDE SEQUENCE [LARGE SCALE GENOMIC DNA]</scope>
    <source>
        <strain evidence="4 5">TRE17</strain>
    </source>
</reference>
<feature type="compositionally biased region" description="Low complexity" evidence="2">
    <location>
        <begin position="281"/>
        <end position="300"/>
    </location>
</feature>
<feature type="compositionally biased region" description="Low complexity" evidence="2">
    <location>
        <begin position="307"/>
        <end position="366"/>
    </location>
</feature>
<feature type="transmembrane region" description="Helical" evidence="3">
    <location>
        <begin position="250"/>
        <end position="272"/>
    </location>
</feature>
<feature type="compositionally biased region" description="Low complexity" evidence="2">
    <location>
        <begin position="77"/>
        <end position="106"/>
    </location>
</feature>
<keyword evidence="3" id="KW-0472">Membrane</keyword>
<feature type="region of interest" description="Disordered" evidence="2">
    <location>
        <begin position="1"/>
        <end position="109"/>
    </location>
</feature>
<feature type="compositionally biased region" description="Polar residues" evidence="2">
    <location>
        <begin position="369"/>
        <end position="410"/>
    </location>
</feature>
<feature type="region of interest" description="Disordered" evidence="2">
    <location>
        <begin position="281"/>
        <end position="439"/>
    </location>
</feature>
<feature type="compositionally biased region" description="Polar residues" evidence="2">
    <location>
        <begin position="17"/>
        <end position="61"/>
    </location>
</feature>
<protein>
    <recommendedName>
        <fullName evidence="6">Large tegument protein</fullName>
    </recommendedName>
</protein>
<evidence type="ECO:0000256" key="1">
    <source>
        <dbReference type="SAM" id="Coils"/>
    </source>
</evidence>
<gene>
    <name evidence="4" type="ORF">GFD25_06730</name>
</gene>
<keyword evidence="3" id="KW-1133">Transmembrane helix</keyword>
<evidence type="ECO:0008006" key="6">
    <source>
        <dbReference type="Google" id="ProtNLM"/>
    </source>
</evidence>
<keyword evidence="1" id="KW-0175">Coiled coil</keyword>
<feature type="transmembrane region" description="Helical" evidence="3">
    <location>
        <begin position="149"/>
        <end position="172"/>
    </location>
</feature>
<feature type="compositionally biased region" description="Low complexity" evidence="2">
    <location>
        <begin position="1"/>
        <end position="16"/>
    </location>
</feature>
<feature type="transmembrane region" description="Helical" evidence="3">
    <location>
        <begin position="192"/>
        <end position="208"/>
    </location>
</feature>
<accession>A0A6N9Z4Y1</accession>
<evidence type="ECO:0000313" key="5">
    <source>
        <dbReference type="Proteomes" id="UP000469194"/>
    </source>
</evidence>
<dbReference type="Proteomes" id="UP000469194">
    <property type="component" value="Unassembled WGS sequence"/>
</dbReference>
<feature type="coiled-coil region" evidence="1">
    <location>
        <begin position="109"/>
        <end position="143"/>
    </location>
</feature>
<organism evidence="4 5">
    <name type="scientific">Bifidobacterium aerophilum</name>
    <dbReference type="NCBI Taxonomy" id="1798155"/>
    <lineage>
        <taxon>Bacteria</taxon>
        <taxon>Bacillati</taxon>
        <taxon>Actinomycetota</taxon>
        <taxon>Actinomycetes</taxon>
        <taxon>Bifidobacteriales</taxon>
        <taxon>Bifidobacteriaceae</taxon>
        <taxon>Bifidobacterium</taxon>
    </lineage>
</organism>
<evidence type="ECO:0000313" key="4">
    <source>
        <dbReference type="EMBL" id="NEG89682.1"/>
    </source>
</evidence>
<comment type="caution">
    <text evidence="4">The sequence shown here is derived from an EMBL/GenBank/DDBJ whole genome shotgun (WGS) entry which is preliminary data.</text>
</comment>
<keyword evidence="3" id="KW-0812">Transmembrane</keyword>
<feature type="transmembrane region" description="Helical" evidence="3">
    <location>
        <begin position="213"/>
        <end position="230"/>
    </location>
</feature>
<evidence type="ECO:0000256" key="2">
    <source>
        <dbReference type="SAM" id="MobiDB-lite"/>
    </source>
</evidence>
<dbReference type="RefSeq" id="WP_163231215.1">
    <property type="nucleotide sequence ID" value="NZ_WHZW01000012.1"/>
</dbReference>
<proteinExistence type="predicted"/>
<sequence>MESNPNPTNPTDPTNPASNGQAERSAGQTQPSASQQTPYVQPQPGQYRQTSDAANPYTQPAGQYGPTGPAGQPSQSGPYAPGQPNPYQQPYQPGGQYGQQPHGAQGRPNVDFEQLKSQAKTQAANLSRQATNLSEQMESKKLTVSGHTFSYVTLITFAGALLTVVASALPFASVKVPFFGEQSASLFEGGDGWLFLILAVAAAVLAFLKKTLPALISSGVAIVLAFYELIHSSSKLSDYGDYGVKASLGVGAILLLVGVLAMGAGTLASFLLERKARQNGSGSAAVPPASANAGAPQTPFGQPPFGQPTGQPFVSQPGQPTGQPFGQSQPVAQPFSQPQQSGQPFSQQPAQPPFGQFQSSGQPQPGVFQPSSAPQQTVPSQQPGYPTQSEYPAQPIQSTGQYPAQQSVQYPVTPAQADGAVPAASSKTDDAGQSGTASA</sequence>
<dbReference type="AlphaFoldDB" id="A0A6N9Z4Y1"/>
<dbReference type="EMBL" id="WHZW01000012">
    <property type="protein sequence ID" value="NEG89682.1"/>
    <property type="molecule type" value="Genomic_DNA"/>
</dbReference>
<name>A0A6N9Z4Y1_9BIFI</name>
<evidence type="ECO:0000256" key="3">
    <source>
        <dbReference type="SAM" id="Phobius"/>
    </source>
</evidence>
<keyword evidence="5" id="KW-1185">Reference proteome</keyword>